<feature type="transmembrane region" description="Helical" evidence="1">
    <location>
        <begin position="224"/>
        <end position="242"/>
    </location>
</feature>
<dbReference type="InterPro" id="IPR050445">
    <property type="entry name" value="Bact_polysacc_biosynth/exp"/>
</dbReference>
<sequence length="252" mass="28287">VSLVVALVTTPIYRADVLLASAGNEGDNLGRLASQFGNIASIAGINFPGSSEDKSATYLATLTSRSFIEQYVVDRQMRPIIFQDMWDDTRNAWINDAKPTAWQTYQYINGNVISATTDRRTGLITFSVFWSDPIVAAQWANNMIEDLNNHIRKQAIEETESSIFFLEQQLEGTSQVNAQNVIYNLIEEQTKNIMLANVREEYAFKIVDPAIVPEIRVRPARRKIAIMGLLVGLLFGSFLALSKNYYDEHLAA</sequence>
<dbReference type="PANTHER" id="PTHR32309:SF13">
    <property type="entry name" value="FERRIC ENTEROBACTIN TRANSPORT PROTEIN FEPE"/>
    <property type="match status" value="1"/>
</dbReference>
<proteinExistence type="predicted"/>
<name>A0A382YDX2_9ZZZZ</name>
<accession>A0A382YDX2</accession>
<evidence type="ECO:0008006" key="3">
    <source>
        <dbReference type="Google" id="ProtNLM"/>
    </source>
</evidence>
<dbReference type="AlphaFoldDB" id="A0A382YDX2"/>
<dbReference type="GO" id="GO:0005886">
    <property type="term" value="C:plasma membrane"/>
    <property type="evidence" value="ECO:0007669"/>
    <property type="project" value="TreeGrafter"/>
</dbReference>
<evidence type="ECO:0000313" key="2">
    <source>
        <dbReference type="EMBL" id="SVD81055.1"/>
    </source>
</evidence>
<feature type="non-terminal residue" evidence="2">
    <location>
        <position position="1"/>
    </location>
</feature>
<keyword evidence="1" id="KW-0472">Membrane</keyword>
<keyword evidence="1" id="KW-0812">Transmembrane</keyword>
<dbReference type="EMBL" id="UINC01174768">
    <property type="protein sequence ID" value="SVD81055.1"/>
    <property type="molecule type" value="Genomic_DNA"/>
</dbReference>
<keyword evidence="1" id="KW-1133">Transmembrane helix</keyword>
<dbReference type="GO" id="GO:0004713">
    <property type="term" value="F:protein tyrosine kinase activity"/>
    <property type="evidence" value="ECO:0007669"/>
    <property type="project" value="TreeGrafter"/>
</dbReference>
<dbReference type="PANTHER" id="PTHR32309">
    <property type="entry name" value="TYROSINE-PROTEIN KINASE"/>
    <property type="match status" value="1"/>
</dbReference>
<reference evidence="2" key="1">
    <citation type="submission" date="2018-05" db="EMBL/GenBank/DDBJ databases">
        <authorList>
            <person name="Lanie J.A."/>
            <person name="Ng W.-L."/>
            <person name="Kazmierczak K.M."/>
            <person name="Andrzejewski T.M."/>
            <person name="Davidsen T.M."/>
            <person name="Wayne K.J."/>
            <person name="Tettelin H."/>
            <person name="Glass J.I."/>
            <person name="Rusch D."/>
            <person name="Podicherti R."/>
            <person name="Tsui H.-C.T."/>
            <person name="Winkler M.E."/>
        </authorList>
    </citation>
    <scope>NUCLEOTIDE SEQUENCE</scope>
</reference>
<evidence type="ECO:0000256" key="1">
    <source>
        <dbReference type="SAM" id="Phobius"/>
    </source>
</evidence>
<gene>
    <name evidence="2" type="ORF">METZ01_LOCUS433909</name>
</gene>
<organism evidence="2">
    <name type="scientific">marine metagenome</name>
    <dbReference type="NCBI Taxonomy" id="408172"/>
    <lineage>
        <taxon>unclassified sequences</taxon>
        <taxon>metagenomes</taxon>
        <taxon>ecological metagenomes</taxon>
    </lineage>
</organism>
<protein>
    <recommendedName>
        <fullName evidence="3">Tyrosine kinase G-rich domain-containing protein</fullName>
    </recommendedName>
</protein>